<feature type="transmembrane region" description="Helical" evidence="1">
    <location>
        <begin position="7"/>
        <end position="27"/>
    </location>
</feature>
<proteinExistence type="predicted"/>
<keyword evidence="1" id="KW-0812">Transmembrane</keyword>
<sequence>MKKPRAIYMLALVGVPIVVAFFTSRSFTMNTEFATTFALLLSLFSVSVIAGAAFMGAYRFLKNVGLFKGHYYY</sequence>
<reference evidence="2 3" key="1">
    <citation type="journal article" date="2017" name="ISME J.">
        <title>Energy and carbon metabolisms in a deep terrestrial subsurface fluid microbial community.</title>
        <authorList>
            <person name="Momper L."/>
            <person name="Jungbluth S.P."/>
            <person name="Lee M.D."/>
            <person name="Amend J.P."/>
        </authorList>
    </citation>
    <scope>NUCLEOTIDE SEQUENCE [LARGE SCALE GENOMIC DNA]</scope>
    <source>
        <strain evidence="2">SURF_5</strain>
    </source>
</reference>
<organism evidence="2 3">
    <name type="scientific">Abyssobacteria bacterium (strain SURF_5)</name>
    <dbReference type="NCBI Taxonomy" id="2093360"/>
    <lineage>
        <taxon>Bacteria</taxon>
        <taxon>Pseudomonadati</taxon>
        <taxon>Candidatus Hydrogenedentota</taxon>
        <taxon>Candidatus Abyssobacteria</taxon>
    </lineage>
</organism>
<evidence type="ECO:0000313" key="2">
    <source>
        <dbReference type="EMBL" id="RJP17063.1"/>
    </source>
</evidence>
<dbReference type="AlphaFoldDB" id="A0A3A4N578"/>
<protein>
    <submittedName>
        <fullName evidence="2">Uncharacterized protein</fullName>
    </submittedName>
</protein>
<dbReference type="Proteomes" id="UP000265882">
    <property type="component" value="Unassembled WGS sequence"/>
</dbReference>
<name>A0A3A4N578_ABYX5</name>
<accession>A0A3A4N578</accession>
<feature type="transmembrane region" description="Helical" evidence="1">
    <location>
        <begin position="33"/>
        <end position="58"/>
    </location>
</feature>
<dbReference type="EMBL" id="QZKU01000122">
    <property type="protein sequence ID" value="RJP17063.1"/>
    <property type="molecule type" value="Genomic_DNA"/>
</dbReference>
<comment type="caution">
    <text evidence="2">The sequence shown here is derived from an EMBL/GenBank/DDBJ whole genome shotgun (WGS) entry which is preliminary data.</text>
</comment>
<keyword evidence="1" id="KW-0472">Membrane</keyword>
<evidence type="ECO:0000313" key="3">
    <source>
        <dbReference type="Proteomes" id="UP000265882"/>
    </source>
</evidence>
<evidence type="ECO:0000256" key="1">
    <source>
        <dbReference type="SAM" id="Phobius"/>
    </source>
</evidence>
<gene>
    <name evidence="2" type="ORF">C4520_17835</name>
</gene>
<keyword evidence="1" id="KW-1133">Transmembrane helix</keyword>